<dbReference type="Proteomes" id="UP001215956">
    <property type="component" value="Unassembled WGS sequence"/>
</dbReference>
<dbReference type="Pfam" id="PF01497">
    <property type="entry name" value="Peripla_BP_2"/>
    <property type="match status" value="1"/>
</dbReference>
<sequence length="405" mass="43931">MISSSILLILAASPAAGYTLQIFGNANMDAEIDELDIVTLEGMIDGSVANTELADADGDGDLDEEDLDRVREIIRGDPAEIALIDSVGRIVTVDAPVSRIVPLHMRHATAIVVLGGEDAIVGVGRTVLERESLFPELADKPSIGSHAEPDLEAILELSPDLVIAFTQTGAQDQLEEKLPPEVALVRLDLSRADSLKEEMMLLGILIGKKEAASAYDEWYDLYVGTVTDRVADIPEEDRMRAFLERESPDREASTRWAYAGDTGYSDLCDVAGGANIAKGKIEYHGDVEAEWVMEANPDVIIGLSYGGGYAVDDDSRLKAYRDGIMKTPGFAFVDAVKDCRVYVISGDFSLGPQMTIGAVVVAKWLYPDLFADLDPQEIHREFLREFMGVDPDIAGAGAFVYPPFD</sequence>
<dbReference type="InterPro" id="IPR002491">
    <property type="entry name" value="ABC_transptr_periplasmic_BD"/>
</dbReference>
<reference evidence="2 3" key="1">
    <citation type="submission" date="2023-03" db="EMBL/GenBank/DDBJ databases">
        <title>Whole genome sequencing of Methanotrichaceae archaeon M04Ac.</title>
        <authorList>
            <person name="Khomyakova M.A."/>
            <person name="Merkel A.Y."/>
            <person name="Slobodkin A.I."/>
        </authorList>
    </citation>
    <scope>NUCLEOTIDE SEQUENCE [LARGE SCALE GENOMIC DNA]</scope>
    <source>
        <strain evidence="2 3">M04Ac</strain>
    </source>
</reference>
<gene>
    <name evidence="2" type="ORF">P0O24_01330</name>
</gene>
<evidence type="ECO:0000259" key="1">
    <source>
        <dbReference type="PROSITE" id="PS50983"/>
    </source>
</evidence>
<dbReference type="InterPro" id="IPR018247">
    <property type="entry name" value="EF_Hand_1_Ca_BS"/>
</dbReference>
<dbReference type="InterPro" id="IPR050902">
    <property type="entry name" value="ABC_Transporter_SBP"/>
</dbReference>
<organism evidence="2 3">
    <name type="scientific">Candidatus Methanocrinis alkalitolerans</name>
    <dbReference type="NCBI Taxonomy" id="3033395"/>
    <lineage>
        <taxon>Archaea</taxon>
        <taxon>Methanobacteriati</taxon>
        <taxon>Methanobacteriota</taxon>
        <taxon>Stenosarchaea group</taxon>
        <taxon>Methanomicrobia</taxon>
        <taxon>Methanotrichales</taxon>
        <taxon>Methanotrichaceae</taxon>
        <taxon>Methanocrinis</taxon>
    </lineage>
</organism>
<proteinExistence type="predicted"/>
<dbReference type="EMBL" id="JARFPL010000003">
    <property type="protein sequence ID" value="MDF0592227.1"/>
    <property type="molecule type" value="Genomic_DNA"/>
</dbReference>
<comment type="caution">
    <text evidence="2">The sequence shown here is derived from an EMBL/GenBank/DDBJ whole genome shotgun (WGS) entry which is preliminary data.</text>
</comment>
<evidence type="ECO:0000313" key="3">
    <source>
        <dbReference type="Proteomes" id="UP001215956"/>
    </source>
</evidence>
<name>A0ABT5XCF0_9EURY</name>
<evidence type="ECO:0000313" key="2">
    <source>
        <dbReference type="EMBL" id="MDF0592227.1"/>
    </source>
</evidence>
<dbReference type="PROSITE" id="PS00018">
    <property type="entry name" value="EF_HAND_1"/>
    <property type="match status" value="1"/>
</dbReference>
<dbReference type="PROSITE" id="PS50983">
    <property type="entry name" value="FE_B12_PBP"/>
    <property type="match status" value="1"/>
</dbReference>
<keyword evidence="3" id="KW-1185">Reference proteome</keyword>
<dbReference type="PANTHER" id="PTHR30535">
    <property type="entry name" value="VITAMIN B12-BINDING PROTEIN"/>
    <property type="match status" value="1"/>
</dbReference>
<dbReference type="RefSeq" id="WP_316967938.1">
    <property type="nucleotide sequence ID" value="NZ_JARFPL010000003.1"/>
</dbReference>
<feature type="domain" description="Fe/B12 periplasmic-binding" evidence="1">
    <location>
        <begin position="99"/>
        <end position="373"/>
    </location>
</feature>
<dbReference type="SUPFAM" id="SSF53807">
    <property type="entry name" value="Helical backbone' metal receptor"/>
    <property type="match status" value="1"/>
</dbReference>
<protein>
    <submittedName>
        <fullName evidence="2">ABC transporter substrate-binding protein</fullName>
    </submittedName>
</protein>
<dbReference type="Gene3D" id="3.40.50.1980">
    <property type="entry name" value="Nitrogenase molybdenum iron protein domain"/>
    <property type="match status" value="2"/>
</dbReference>
<accession>A0ABT5XCF0</accession>
<dbReference type="PANTHER" id="PTHR30535:SF34">
    <property type="entry name" value="MOLYBDATE-BINDING PROTEIN MOLA"/>
    <property type="match status" value="1"/>
</dbReference>